<evidence type="ECO:0000313" key="6">
    <source>
        <dbReference type="EMBL" id="MDQ7249916.1"/>
    </source>
</evidence>
<dbReference type="PANTHER" id="PTHR45566:SF1">
    <property type="entry name" value="HTH-TYPE TRANSCRIPTIONAL REGULATOR YHJB-RELATED"/>
    <property type="match status" value="1"/>
</dbReference>
<dbReference type="PROSITE" id="PS50110">
    <property type="entry name" value="RESPONSE_REGULATORY"/>
    <property type="match status" value="1"/>
</dbReference>
<dbReference type="Gene3D" id="3.40.50.2300">
    <property type="match status" value="1"/>
</dbReference>
<dbReference type="PANTHER" id="PTHR45566">
    <property type="entry name" value="HTH-TYPE TRANSCRIPTIONAL REGULATOR YHJB-RELATED"/>
    <property type="match status" value="1"/>
</dbReference>
<dbReference type="CDD" id="cd17535">
    <property type="entry name" value="REC_NarL-like"/>
    <property type="match status" value="1"/>
</dbReference>
<feature type="modified residue" description="4-aspartylphosphate" evidence="3">
    <location>
        <position position="63"/>
    </location>
</feature>
<evidence type="ECO:0000256" key="2">
    <source>
        <dbReference type="ARBA" id="ARBA00023125"/>
    </source>
</evidence>
<dbReference type="EMBL" id="JAUYVI010000006">
    <property type="protein sequence ID" value="MDQ7249916.1"/>
    <property type="molecule type" value="Genomic_DNA"/>
</dbReference>
<evidence type="ECO:0000256" key="1">
    <source>
        <dbReference type="ARBA" id="ARBA00022553"/>
    </source>
</evidence>
<dbReference type="InterPro" id="IPR051015">
    <property type="entry name" value="EvgA-like"/>
</dbReference>
<keyword evidence="1 3" id="KW-0597">Phosphoprotein</keyword>
<gene>
    <name evidence="6" type="ORF">Q8A70_19660</name>
</gene>
<dbReference type="PRINTS" id="PR00038">
    <property type="entry name" value="HTHLUXR"/>
</dbReference>
<dbReference type="InterPro" id="IPR011006">
    <property type="entry name" value="CheY-like_superfamily"/>
</dbReference>
<dbReference type="SMART" id="SM00448">
    <property type="entry name" value="REC"/>
    <property type="match status" value="1"/>
</dbReference>
<dbReference type="InterPro" id="IPR058245">
    <property type="entry name" value="NreC/VraR/RcsB-like_REC"/>
</dbReference>
<feature type="domain" description="HTH luxR-type" evidence="4">
    <location>
        <begin position="150"/>
        <end position="215"/>
    </location>
</feature>
<dbReference type="InterPro" id="IPR000792">
    <property type="entry name" value="Tscrpt_reg_LuxR_C"/>
</dbReference>
<dbReference type="InterPro" id="IPR016032">
    <property type="entry name" value="Sig_transdc_resp-reg_C-effctor"/>
</dbReference>
<evidence type="ECO:0000256" key="3">
    <source>
        <dbReference type="PROSITE-ProRule" id="PRU00169"/>
    </source>
</evidence>
<feature type="domain" description="Response regulatory" evidence="5">
    <location>
        <begin position="11"/>
        <end position="128"/>
    </location>
</feature>
<dbReference type="CDD" id="cd06170">
    <property type="entry name" value="LuxR_C_like"/>
    <property type="match status" value="1"/>
</dbReference>
<reference evidence="7" key="1">
    <citation type="submission" date="2023-08" db="EMBL/GenBank/DDBJ databases">
        <title>Rhodospirillaceae gen. nov., a novel taxon isolated from the Yangtze River Yuezi River estuary sludge.</title>
        <authorList>
            <person name="Ruan L."/>
        </authorList>
    </citation>
    <scope>NUCLEOTIDE SEQUENCE [LARGE SCALE GENOMIC DNA]</scope>
    <source>
        <strain evidence="7">R-7</strain>
    </source>
</reference>
<accession>A0ABU0YQB5</accession>
<dbReference type="SUPFAM" id="SSF52172">
    <property type="entry name" value="CheY-like"/>
    <property type="match status" value="1"/>
</dbReference>
<proteinExistence type="predicted"/>
<comment type="caution">
    <text evidence="6">The sequence shown here is derived from an EMBL/GenBank/DDBJ whole genome shotgun (WGS) entry which is preliminary data.</text>
</comment>
<dbReference type="Pfam" id="PF00072">
    <property type="entry name" value="Response_reg"/>
    <property type="match status" value="1"/>
</dbReference>
<sequence length="228" mass="24049">MDPTNVGAGLSFVIADDHPMVRDALASALRSAFDAPAIGFAGSFTETQAALAAAPETDLLILDLDMPGMQGLSGLAALRGAFPTIPIAIVSATTNPAAMRQTIEMGAAGFIPKLAPSERFLEVIRAILDGVIWLPPEARDQALAANDRDIAAKAARLTPQQHRVLLLMAEGKPNKLIAYEMQITEPTVKAHVTEILRKLGATSRTQAVIAAQRLSLDPVQKVAVAAEE</sequence>
<dbReference type="SUPFAM" id="SSF46894">
    <property type="entry name" value="C-terminal effector domain of the bipartite response regulators"/>
    <property type="match status" value="1"/>
</dbReference>
<dbReference type="InterPro" id="IPR001789">
    <property type="entry name" value="Sig_transdc_resp-reg_receiver"/>
</dbReference>
<dbReference type="RefSeq" id="WP_379958478.1">
    <property type="nucleotide sequence ID" value="NZ_JAUYVI010000006.1"/>
</dbReference>
<keyword evidence="7" id="KW-1185">Reference proteome</keyword>
<dbReference type="Pfam" id="PF00196">
    <property type="entry name" value="GerE"/>
    <property type="match status" value="1"/>
</dbReference>
<name>A0ABU0YQB5_9PROT</name>
<evidence type="ECO:0000259" key="5">
    <source>
        <dbReference type="PROSITE" id="PS50110"/>
    </source>
</evidence>
<keyword evidence="2" id="KW-0238">DNA-binding</keyword>
<evidence type="ECO:0000259" key="4">
    <source>
        <dbReference type="PROSITE" id="PS50043"/>
    </source>
</evidence>
<protein>
    <submittedName>
        <fullName evidence="6">Response regulator transcription factor</fullName>
    </submittedName>
</protein>
<organism evidence="6 7">
    <name type="scientific">Dongia sedimenti</name>
    <dbReference type="NCBI Taxonomy" id="3064282"/>
    <lineage>
        <taxon>Bacteria</taxon>
        <taxon>Pseudomonadati</taxon>
        <taxon>Pseudomonadota</taxon>
        <taxon>Alphaproteobacteria</taxon>
        <taxon>Rhodospirillales</taxon>
        <taxon>Dongiaceae</taxon>
        <taxon>Dongia</taxon>
    </lineage>
</organism>
<dbReference type="SMART" id="SM00421">
    <property type="entry name" value="HTH_LUXR"/>
    <property type="match status" value="1"/>
</dbReference>
<evidence type="ECO:0000313" key="7">
    <source>
        <dbReference type="Proteomes" id="UP001230156"/>
    </source>
</evidence>
<dbReference type="PROSITE" id="PS50043">
    <property type="entry name" value="HTH_LUXR_2"/>
    <property type="match status" value="1"/>
</dbReference>
<dbReference type="Proteomes" id="UP001230156">
    <property type="component" value="Unassembled WGS sequence"/>
</dbReference>